<dbReference type="AlphaFoldDB" id="A0A554A4D5"/>
<evidence type="ECO:0000256" key="1">
    <source>
        <dbReference type="SAM" id="Coils"/>
    </source>
</evidence>
<keyword evidence="4" id="KW-1185">Reference proteome</keyword>
<gene>
    <name evidence="3" type="ORF">FN960_03025</name>
</gene>
<sequence length="541" mass="61004">MNFINNSKPILDNNIRNELTALQYENDDNSFDLHSVINVINSNDEIQFDSNDINVYKTDGQNISDTIGLNSGFDGAAVHITKDKPPVNEIYFFYRGTEPNQTEDILYDAMGIVGGTNIQQIEDAEKFYKEVISNVEDDSNIKLKQHGDGHSLGGHLIATTALVNSNFSSVRGINDAPVNLKQLTTVDEKFRDFLFEYLEVTSMENVKSNDLIEAAQVYYSEESKVITHERIKGEPLYAQTIPNTAYLGHKINYYGDPTTAEFPNLYEAPTSYGIFHRIASPISPALLTVNRFMYDQTMTGLTNTMGRIGENYTVAEANAFITSAYHYGLIMPSDQKVALGVTGGAGAGLVFLTNPLFAVKGYDIGMAWGQMDLHSMNVFIDAYQEADKPVLVQYVDPGSGKRIFVNADTLLQVRDTLKKALEEKEQALQKLKEYSEHTIYEQASLQKSRFRVEMSEKEANWRQFLASEGKTYGEFDLYKPTGISFRREFDEIDSGIYDSISEMIDLYQMEYDQLKKLCSSFESNLHTIFEVDEELAQKISS</sequence>
<name>A0A554A4D5_9BACI</name>
<dbReference type="SUPFAM" id="SSF53474">
    <property type="entry name" value="alpha/beta-Hydrolases"/>
    <property type="match status" value="1"/>
</dbReference>
<dbReference type="InterPro" id="IPR046742">
    <property type="entry name" value="DUF6792"/>
</dbReference>
<dbReference type="Pfam" id="PF20591">
    <property type="entry name" value="DUF6792"/>
    <property type="match status" value="1"/>
</dbReference>
<dbReference type="InterPro" id="IPR029058">
    <property type="entry name" value="AB_hydrolase_fold"/>
</dbReference>
<organism evidence="3 4">
    <name type="scientific">Alkalicoccobacillus porphyridii</name>
    <dbReference type="NCBI Taxonomy" id="2597270"/>
    <lineage>
        <taxon>Bacteria</taxon>
        <taxon>Bacillati</taxon>
        <taxon>Bacillota</taxon>
        <taxon>Bacilli</taxon>
        <taxon>Bacillales</taxon>
        <taxon>Bacillaceae</taxon>
        <taxon>Alkalicoccobacillus</taxon>
    </lineage>
</organism>
<accession>A0A554A4D5</accession>
<keyword evidence="1" id="KW-0175">Coiled coil</keyword>
<dbReference type="OrthoDB" id="2827266at2"/>
<feature type="coiled-coil region" evidence="1">
    <location>
        <begin position="407"/>
        <end position="437"/>
    </location>
</feature>
<proteinExistence type="predicted"/>
<dbReference type="Proteomes" id="UP000318521">
    <property type="component" value="Unassembled WGS sequence"/>
</dbReference>
<evidence type="ECO:0000259" key="2">
    <source>
        <dbReference type="Pfam" id="PF20591"/>
    </source>
</evidence>
<dbReference type="EMBL" id="VLXZ01000001">
    <property type="protein sequence ID" value="TSB48541.1"/>
    <property type="molecule type" value="Genomic_DNA"/>
</dbReference>
<protein>
    <recommendedName>
        <fullName evidence="2">DUF6792 domain-containing protein</fullName>
    </recommendedName>
</protein>
<feature type="domain" description="DUF6792" evidence="2">
    <location>
        <begin position="34"/>
        <end position="237"/>
    </location>
</feature>
<evidence type="ECO:0000313" key="4">
    <source>
        <dbReference type="Proteomes" id="UP000318521"/>
    </source>
</evidence>
<comment type="caution">
    <text evidence="3">The sequence shown here is derived from an EMBL/GenBank/DDBJ whole genome shotgun (WGS) entry which is preliminary data.</text>
</comment>
<evidence type="ECO:0000313" key="3">
    <source>
        <dbReference type="EMBL" id="TSB48541.1"/>
    </source>
</evidence>
<reference evidence="3 4" key="1">
    <citation type="submission" date="2019-07" db="EMBL/GenBank/DDBJ databases">
        <authorList>
            <person name="Park Y.J."/>
            <person name="Jeong S.E."/>
            <person name="Jung H.S."/>
        </authorList>
    </citation>
    <scope>NUCLEOTIDE SEQUENCE [LARGE SCALE GENOMIC DNA]</scope>
    <source>
        <strain evidence="4">P16(2019)</strain>
    </source>
</reference>
<dbReference type="RefSeq" id="WP_143846885.1">
    <property type="nucleotide sequence ID" value="NZ_VLXZ01000001.1"/>
</dbReference>